<dbReference type="SMART" id="SM00283">
    <property type="entry name" value="MA"/>
    <property type="match status" value="1"/>
</dbReference>
<reference evidence="4" key="1">
    <citation type="submission" date="2022-08" db="EMBL/GenBank/DDBJ databases">
        <title>Alicyclobacillus dauci DSM2870, complete genome.</title>
        <authorList>
            <person name="Wang Q."/>
            <person name="Cai R."/>
            <person name="Wang Z."/>
        </authorList>
    </citation>
    <scope>NUCLEOTIDE SEQUENCE</scope>
    <source>
        <strain evidence="4">DSM 28700</strain>
    </source>
</reference>
<evidence type="ECO:0000313" key="5">
    <source>
        <dbReference type="Proteomes" id="UP001164803"/>
    </source>
</evidence>
<evidence type="ECO:0000256" key="1">
    <source>
        <dbReference type="ARBA" id="ARBA00023224"/>
    </source>
</evidence>
<dbReference type="Gene3D" id="1.10.287.950">
    <property type="entry name" value="Methyl-accepting chemotaxis protein"/>
    <property type="match status" value="1"/>
</dbReference>
<dbReference type="Proteomes" id="UP001164803">
    <property type="component" value="Chromosome"/>
</dbReference>
<evidence type="ECO:0000259" key="3">
    <source>
        <dbReference type="PROSITE" id="PS50111"/>
    </source>
</evidence>
<proteinExistence type="predicted"/>
<dbReference type="PANTHER" id="PTHR32089">
    <property type="entry name" value="METHYL-ACCEPTING CHEMOTAXIS PROTEIN MCPB"/>
    <property type="match status" value="1"/>
</dbReference>
<evidence type="ECO:0000313" key="4">
    <source>
        <dbReference type="EMBL" id="WAH38315.1"/>
    </source>
</evidence>
<dbReference type="PROSITE" id="PS50111">
    <property type="entry name" value="CHEMOTAXIS_TRANSDUC_2"/>
    <property type="match status" value="1"/>
</dbReference>
<dbReference type="EMBL" id="CP104064">
    <property type="protein sequence ID" value="WAH38315.1"/>
    <property type="molecule type" value="Genomic_DNA"/>
</dbReference>
<feature type="domain" description="Methyl-accepting transducer" evidence="3">
    <location>
        <begin position="129"/>
        <end position="272"/>
    </location>
</feature>
<keyword evidence="5" id="KW-1185">Reference proteome</keyword>
<dbReference type="PANTHER" id="PTHR32089:SF112">
    <property type="entry name" value="LYSOZYME-LIKE PROTEIN-RELATED"/>
    <property type="match status" value="1"/>
</dbReference>
<dbReference type="SUPFAM" id="SSF58104">
    <property type="entry name" value="Methyl-accepting chemotaxis protein (MCP) signaling domain"/>
    <property type="match status" value="1"/>
</dbReference>
<dbReference type="InterPro" id="IPR004089">
    <property type="entry name" value="MCPsignal_dom"/>
</dbReference>
<evidence type="ECO:0000256" key="2">
    <source>
        <dbReference type="PROSITE-ProRule" id="PRU00284"/>
    </source>
</evidence>
<gene>
    <name evidence="4" type="ORF">NZD86_07480</name>
</gene>
<dbReference type="Pfam" id="PF00015">
    <property type="entry name" value="MCPsignal"/>
    <property type="match status" value="1"/>
</dbReference>
<name>A0ABY6Z8E4_9BACL</name>
<organism evidence="4 5">
    <name type="scientific">Alicyclobacillus dauci</name>
    <dbReference type="NCBI Taxonomy" id="1475485"/>
    <lineage>
        <taxon>Bacteria</taxon>
        <taxon>Bacillati</taxon>
        <taxon>Bacillota</taxon>
        <taxon>Bacilli</taxon>
        <taxon>Bacillales</taxon>
        <taxon>Alicyclobacillaceae</taxon>
        <taxon>Alicyclobacillus</taxon>
    </lineage>
</organism>
<dbReference type="RefSeq" id="WP_268045882.1">
    <property type="nucleotide sequence ID" value="NZ_CP104064.1"/>
</dbReference>
<protein>
    <submittedName>
        <fullName evidence="4">Methyl-accepting chemotaxis protein</fullName>
    </submittedName>
</protein>
<accession>A0ABY6Z8E4</accession>
<sequence>MMNNLECLLQVAPIIDRLLQNQDAAFSIANTSEILFFRPGKTISVGHLGYKLQAGDGLYEAVHLNKEQTGLIPEEVVGVPFHTTVIPIRDGSGNPIGAVGMATSLVKQNKISHIAENIVESFKQISASIKHVTDETQKISESHEAILRNARQSTEQTQSTSHIIDFIQDVSSQTKVLGLNASIEAARAGDYGRGFSVVSKEIRKLADSTQKAIEQIESGLGTMKSSAQEVEKQIADNAQSVQMQAAATQEAMASIEELQALSEQLFELAKAF</sequence>
<keyword evidence="1 2" id="KW-0807">Transducer</keyword>